<feature type="domain" description="DUF4213" evidence="2">
    <location>
        <begin position="14"/>
        <end position="103"/>
    </location>
</feature>
<evidence type="ECO:0000313" key="3">
    <source>
        <dbReference type="EMBL" id="EEV17849.1"/>
    </source>
</evidence>
<feature type="domain" description="Putative heavy-metal chelation" evidence="1">
    <location>
        <begin position="122"/>
        <end position="268"/>
    </location>
</feature>
<dbReference type="EMBL" id="ACYG01000022">
    <property type="protein sequence ID" value="EEV17849.1"/>
    <property type="molecule type" value="Genomic_DNA"/>
</dbReference>
<sequence>MSEILDQTLERAKEILGAEALDLKIERAVVGLFFSGVKLQGGACGLSYTPLKSLSGAVCCPSQASAMPDSGNIAGKSVRYLLRDLGSAAPLKKTLALAALNALGRACFDKISADYDVKFGADPFEQLQIERGSFSVVVGALVPYIKTLMKKGADFKILELDKTTLKQAELPFYLPASEAASVVPRADNVIITATTLINDTLDGLLHLKKSGAKLVLVGPTTPLLPQALFERGVDFAGGTLVRDADAVLDIIAQAGSGYHFLGKFADKITICKG</sequence>
<dbReference type="AlphaFoldDB" id="C8PH28"/>
<name>C8PH28_9BACT</name>
<accession>C8PH28</accession>
<evidence type="ECO:0000259" key="2">
    <source>
        <dbReference type="Pfam" id="PF13938"/>
    </source>
</evidence>
<dbReference type="InterPro" id="IPR007161">
    <property type="entry name" value="DUF364"/>
</dbReference>
<dbReference type="Pfam" id="PF13938">
    <property type="entry name" value="DUF4213"/>
    <property type="match status" value="1"/>
</dbReference>
<evidence type="ECO:0000313" key="4">
    <source>
        <dbReference type="Proteomes" id="UP000005709"/>
    </source>
</evidence>
<dbReference type="STRING" id="824.CGRAC_2007"/>
<dbReference type="Proteomes" id="UP000005709">
    <property type="component" value="Unassembled WGS sequence"/>
</dbReference>
<dbReference type="Gene3D" id="3.40.50.11590">
    <property type="match status" value="1"/>
</dbReference>
<dbReference type="Pfam" id="PF04016">
    <property type="entry name" value="DUF364"/>
    <property type="match status" value="1"/>
</dbReference>
<proteinExistence type="predicted"/>
<reference evidence="3 4" key="1">
    <citation type="submission" date="2009-07" db="EMBL/GenBank/DDBJ databases">
        <authorList>
            <person name="Madupu R."/>
            <person name="Sebastian Y."/>
            <person name="Durkin A.S."/>
            <person name="Torralba M."/>
            <person name="Methe B."/>
            <person name="Sutton G.G."/>
            <person name="Strausberg R.L."/>
            <person name="Nelson K.E."/>
        </authorList>
    </citation>
    <scope>NUCLEOTIDE SEQUENCE [LARGE SCALE GENOMIC DNA]</scope>
    <source>
        <strain evidence="3 4">RM3268</strain>
    </source>
</reference>
<gene>
    <name evidence="3" type="ORF">CAMGR0001_2215</name>
</gene>
<dbReference type="Gene3D" id="3.30.390.100">
    <property type="match status" value="1"/>
</dbReference>
<organism evidence="3 4">
    <name type="scientific">Campylobacter gracilis RM3268</name>
    <dbReference type="NCBI Taxonomy" id="553220"/>
    <lineage>
        <taxon>Bacteria</taxon>
        <taxon>Pseudomonadati</taxon>
        <taxon>Campylobacterota</taxon>
        <taxon>Epsilonproteobacteria</taxon>
        <taxon>Campylobacterales</taxon>
        <taxon>Campylobacteraceae</taxon>
        <taxon>Campylobacter</taxon>
    </lineage>
</organism>
<evidence type="ECO:0000259" key="1">
    <source>
        <dbReference type="Pfam" id="PF04016"/>
    </source>
</evidence>
<dbReference type="InterPro" id="IPR025251">
    <property type="entry name" value="DUF4213"/>
</dbReference>
<dbReference type="RefSeq" id="WP_005870873.1">
    <property type="nucleotide sequence ID" value="NZ_ACYG01000022.1"/>
</dbReference>
<keyword evidence="4" id="KW-1185">Reference proteome</keyword>
<dbReference type="OrthoDB" id="252759at2"/>
<comment type="caution">
    <text evidence="3">The sequence shown here is derived from an EMBL/GenBank/DDBJ whole genome shotgun (WGS) entry which is preliminary data.</text>
</comment>
<dbReference type="SUPFAM" id="SSF159713">
    <property type="entry name" value="Dhaf3308-like"/>
    <property type="match status" value="1"/>
</dbReference>
<dbReference type="eggNOG" id="COG2014">
    <property type="taxonomic scope" value="Bacteria"/>
</dbReference>
<evidence type="ECO:0008006" key="5">
    <source>
        <dbReference type="Google" id="ProtNLM"/>
    </source>
</evidence>
<protein>
    <recommendedName>
        <fullName evidence="5">Fis family transcriptional regulator</fullName>
    </recommendedName>
</protein>